<dbReference type="Pfam" id="PF02481">
    <property type="entry name" value="DNA_processg_A"/>
    <property type="match status" value="1"/>
</dbReference>
<dbReference type="Proteomes" id="UP000093898">
    <property type="component" value="Unassembled WGS sequence"/>
</dbReference>
<dbReference type="OrthoDB" id="9785707at2"/>
<feature type="domain" description="Smf/DprA SLOG" evidence="2">
    <location>
        <begin position="92"/>
        <end position="290"/>
    </location>
</feature>
<protein>
    <submittedName>
        <fullName evidence="3">DNA processing protein DprA</fullName>
    </submittedName>
</protein>
<dbReference type="InterPro" id="IPR057666">
    <property type="entry name" value="DrpA_SLOG"/>
</dbReference>
<evidence type="ECO:0000256" key="1">
    <source>
        <dbReference type="ARBA" id="ARBA00006525"/>
    </source>
</evidence>
<reference evidence="3 4" key="1">
    <citation type="submission" date="2016-06" db="EMBL/GenBank/DDBJ databases">
        <authorList>
            <person name="Kjaerup R.B."/>
            <person name="Dalgaard T.S."/>
            <person name="Juul-Madsen H.R."/>
        </authorList>
    </citation>
    <scope>NUCLEOTIDE SEQUENCE [LARGE SCALE GENOMIC DNA]</scope>
    <source>
        <strain evidence="3 4">1127319.6</strain>
    </source>
</reference>
<dbReference type="EMBL" id="LZLC01000275">
    <property type="protein sequence ID" value="OBJ35002.1"/>
    <property type="molecule type" value="Genomic_DNA"/>
</dbReference>
<comment type="similarity">
    <text evidence="1">Belongs to the DprA/Smf family.</text>
</comment>
<evidence type="ECO:0000313" key="3">
    <source>
        <dbReference type="EMBL" id="OBJ35002.1"/>
    </source>
</evidence>
<comment type="caution">
    <text evidence="3">The sequence shown here is derived from an EMBL/GenBank/DDBJ whole genome shotgun (WGS) entry which is preliminary data.</text>
</comment>
<evidence type="ECO:0000313" key="4">
    <source>
        <dbReference type="Proteomes" id="UP000093898"/>
    </source>
</evidence>
<dbReference type="Gene3D" id="3.40.50.450">
    <property type="match status" value="1"/>
</dbReference>
<dbReference type="GO" id="GO:0009294">
    <property type="term" value="P:DNA-mediated transformation"/>
    <property type="evidence" value="ECO:0007669"/>
    <property type="project" value="InterPro"/>
</dbReference>
<gene>
    <name evidence="3" type="ORF">A5630_10145</name>
</gene>
<dbReference type="PANTHER" id="PTHR43022">
    <property type="entry name" value="PROTEIN SMF"/>
    <property type="match status" value="1"/>
</dbReference>
<dbReference type="RefSeq" id="WP_064986741.1">
    <property type="nucleotide sequence ID" value="NZ_LZLC01000275.1"/>
</dbReference>
<dbReference type="InterPro" id="IPR003488">
    <property type="entry name" value="DprA"/>
</dbReference>
<dbReference type="PANTHER" id="PTHR43022:SF1">
    <property type="entry name" value="PROTEIN SMF"/>
    <property type="match status" value="1"/>
</dbReference>
<organism evidence="3 4">
    <name type="scientific">Mycolicibacterium mucogenicum</name>
    <name type="common">Mycobacterium mucogenicum</name>
    <dbReference type="NCBI Taxonomy" id="56689"/>
    <lineage>
        <taxon>Bacteria</taxon>
        <taxon>Bacillati</taxon>
        <taxon>Actinomycetota</taxon>
        <taxon>Actinomycetes</taxon>
        <taxon>Mycobacteriales</taxon>
        <taxon>Mycobacteriaceae</taxon>
        <taxon>Mycolicibacterium</taxon>
    </lineage>
</organism>
<accession>A0A1A3GG33</accession>
<name>A0A1A3GG33_MYCMU</name>
<evidence type="ECO:0000259" key="2">
    <source>
        <dbReference type="Pfam" id="PF02481"/>
    </source>
</evidence>
<dbReference type="AlphaFoldDB" id="A0A1A3GG33"/>
<proteinExistence type="inferred from homology"/>
<dbReference type="SUPFAM" id="SSF102405">
    <property type="entry name" value="MCP/YpsA-like"/>
    <property type="match status" value="1"/>
</dbReference>
<sequence length="297" mass="32512">MEQDYVRQAAIVMASLELLPAQPSDLTGILRDPDQFHALIDHDAQSYESELVEYLRNSMDHSRIEYWHKRIDRLMISEVAHPVLATDLSGGPAYPARLAQCWDAPPILFATADLSDPRDTVAIIGSREATTEVLTQTRELAAQLAADGATIVSGLAMGVDAAAHEGALAVGGHTIAVLGTGITRIYPAQNVDLAQRIRHAGVLVSQFAPHAPRTRTSFLRRNHVIAGLSEVSIIMAGESRSGSRHEIEQAMAYGRTVLMWAPELERHLWACRLAETGRAAFISRADDVRDVLQENQL</sequence>